<organism evidence="2 3">
    <name type="scientific">Gossypium australe</name>
    <dbReference type="NCBI Taxonomy" id="47621"/>
    <lineage>
        <taxon>Eukaryota</taxon>
        <taxon>Viridiplantae</taxon>
        <taxon>Streptophyta</taxon>
        <taxon>Embryophyta</taxon>
        <taxon>Tracheophyta</taxon>
        <taxon>Spermatophyta</taxon>
        <taxon>Magnoliopsida</taxon>
        <taxon>eudicotyledons</taxon>
        <taxon>Gunneridae</taxon>
        <taxon>Pentapetalae</taxon>
        <taxon>rosids</taxon>
        <taxon>malvids</taxon>
        <taxon>Malvales</taxon>
        <taxon>Malvaceae</taxon>
        <taxon>Malvoideae</taxon>
        <taxon>Gossypium</taxon>
    </lineage>
</organism>
<protein>
    <submittedName>
        <fullName evidence="2">Uncharacterized protein</fullName>
    </submittedName>
</protein>
<evidence type="ECO:0000256" key="1">
    <source>
        <dbReference type="SAM" id="MobiDB-lite"/>
    </source>
</evidence>
<dbReference type="Proteomes" id="UP000325315">
    <property type="component" value="Unassembled WGS sequence"/>
</dbReference>
<keyword evidence="3" id="KW-1185">Reference proteome</keyword>
<evidence type="ECO:0000313" key="3">
    <source>
        <dbReference type="Proteomes" id="UP000325315"/>
    </source>
</evidence>
<feature type="compositionally biased region" description="Polar residues" evidence="1">
    <location>
        <begin position="15"/>
        <end position="40"/>
    </location>
</feature>
<comment type="caution">
    <text evidence="2">The sequence shown here is derived from an EMBL/GenBank/DDBJ whole genome shotgun (WGS) entry which is preliminary data.</text>
</comment>
<proteinExistence type="predicted"/>
<feature type="region of interest" description="Disordered" evidence="1">
    <location>
        <begin position="15"/>
        <end position="50"/>
    </location>
</feature>
<evidence type="ECO:0000313" key="2">
    <source>
        <dbReference type="EMBL" id="KAA3466813.1"/>
    </source>
</evidence>
<dbReference type="EMBL" id="SMMG02000007">
    <property type="protein sequence ID" value="KAA3466813.1"/>
    <property type="molecule type" value="Genomic_DNA"/>
</dbReference>
<accession>A0A5B6VCJ6</accession>
<sequence>MGRVYENSVCNPLLRSQSGPEPIRNFTNQGILNRDNNTNEPRAHSRPKSSHRYEIHIVQYNIYYTIIQFIHMGPRAHWAHLAQGSLDS</sequence>
<name>A0A5B6VCJ6_9ROSI</name>
<dbReference type="AlphaFoldDB" id="A0A5B6VCJ6"/>
<reference evidence="3" key="1">
    <citation type="journal article" date="2019" name="Plant Biotechnol. J.">
        <title>Genome sequencing of the Australian wild diploid species Gossypium australe highlights disease resistance and delayed gland morphogenesis.</title>
        <authorList>
            <person name="Cai Y."/>
            <person name="Cai X."/>
            <person name="Wang Q."/>
            <person name="Wang P."/>
            <person name="Zhang Y."/>
            <person name="Cai C."/>
            <person name="Xu Y."/>
            <person name="Wang K."/>
            <person name="Zhou Z."/>
            <person name="Wang C."/>
            <person name="Geng S."/>
            <person name="Li B."/>
            <person name="Dong Q."/>
            <person name="Hou Y."/>
            <person name="Wang H."/>
            <person name="Ai P."/>
            <person name="Liu Z."/>
            <person name="Yi F."/>
            <person name="Sun M."/>
            <person name="An G."/>
            <person name="Cheng J."/>
            <person name="Zhang Y."/>
            <person name="Shi Q."/>
            <person name="Xie Y."/>
            <person name="Shi X."/>
            <person name="Chang Y."/>
            <person name="Huang F."/>
            <person name="Chen Y."/>
            <person name="Hong S."/>
            <person name="Mi L."/>
            <person name="Sun Q."/>
            <person name="Zhang L."/>
            <person name="Zhou B."/>
            <person name="Peng R."/>
            <person name="Zhang X."/>
            <person name="Liu F."/>
        </authorList>
    </citation>
    <scope>NUCLEOTIDE SEQUENCE [LARGE SCALE GENOMIC DNA]</scope>
    <source>
        <strain evidence="3">cv. PA1801</strain>
    </source>
</reference>
<gene>
    <name evidence="2" type="ORF">EPI10_001879</name>
</gene>